<reference evidence="1" key="1">
    <citation type="submission" date="2023-04" db="EMBL/GenBank/DDBJ databases">
        <title>A chromosome-level genome assembly of the parasitoid wasp Eretmocerus hayati.</title>
        <authorList>
            <person name="Zhong Y."/>
            <person name="Liu S."/>
            <person name="Liu Y."/>
        </authorList>
    </citation>
    <scope>NUCLEOTIDE SEQUENCE</scope>
    <source>
        <strain evidence="1">ZJU_SS_LIU_2023</strain>
    </source>
</reference>
<comment type="caution">
    <text evidence="1">The sequence shown here is derived from an EMBL/GenBank/DDBJ whole genome shotgun (WGS) entry which is preliminary data.</text>
</comment>
<gene>
    <name evidence="1" type="ORF">QAD02_002147</name>
</gene>
<proteinExistence type="predicted"/>
<evidence type="ECO:0000313" key="1">
    <source>
        <dbReference type="EMBL" id="KAJ8670888.1"/>
    </source>
</evidence>
<dbReference type="EMBL" id="CM056743">
    <property type="protein sequence ID" value="KAJ8670888.1"/>
    <property type="molecule type" value="Genomic_DNA"/>
</dbReference>
<protein>
    <submittedName>
        <fullName evidence="1">Uncharacterized protein</fullName>
    </submittedName>
</protein>
<dbReference type="Proteomes" id="UP001239111">
    <property type="component" value="Chromosome 3"/>
</dbReference>
<name>A0ACC2NJ14_9HYME</name>
<accession>A0ACC2NJ14</accession>
<evidence type="ECO:0000313" key="2">
    <source>
        <dbReference type="Proteomes" id="UP001239111"/>
    </source>
</evidence>
<keyword evidence="2" id="KW-1185">Reference proteome</keyword>
<sequence length="189" mass="20843">MVLENTASTAVTPEHDRITAVEPPTINEQHAQSNGTRTNSILSSDDENSGNINDAHAEALPVARNRRNEVYPLPVDGEKLSSIRLSWCAGKSLSQVVSHLLDNMFTVAELVAHSMFGGAEGGAAWTPLDQNEVNLILNYCHSRFGQESVWRTKFGHAARSHIKYVRKKEKQRIAAQQMNGLAARQTVNQ</sequence>
<organism evidence="1 2">
    <name type="scientific">Eretmocerus hayati</name>
    <dbReference type="NCBI Taxonomy" id="131215"/>
    <lineage>
        <taxon>Eukaryota</taxon>
        <taxon>Metazoa</taxon>
        <taxon>Ecdysozoa</taxon>
        <taxon>Arthropoda</taxon>
        <taxon>Hexapoda</taxon>
        <taxon>Insecta</taxon>
        <taxon>Pterygota</taxon>
        <taxon>Neoptera</taxon>
        <taxon>Endopterygota</taxon>
        <taxon>Hymenoptera</taxon>
        <taxon>Apocrita</taxon>
        <taxon>Proctotrupomorpha</taxon>
        <taxon>Chalcidoidea</taxon>
        <taxon>Aphelinidae</taxon>
        <taxon>Aphelininae</taxon>
        <taxon>Eretmocerus</taxon>
    </lineage>
</organism>